<protein>
    <submittedName>
        <fullName evidence="3">Glycine/D-amino acid oxidase</fullName>
    </submittedName>
</protein>
<organism evidence="3 4">
    <name type="scientific">Lentzea flaviverrucosa</name>
    <dbReference type="NCBI Taxonomy" id="200379"/>
    <lineage>
        <taxon>Bacteria</taxon>
        <taxon>Bacillati</taxon>
        <taxon>Actinomycetota</taxon>
        <taxon>Actinomycetes</taxon>
        <taxon>Pseudonocardiales</taxon>
        <taxon>Pseudonocardiaceae</taxon>
        <taxon>Lentzea</taxon>
    </lineage>
</organism>
<evidence type="ECO:0000256" key="1">
    <source>
        <dbReference type="ARBA" id="ARBA00023002"/>
    </source>
</evidence>
<reference evidence="4" key="1">
    <citation type="submission" date="2016-10" db="EMBL/GenBank/DDBJ databases">
        <authorList>
            <person name="Varghese N."/>
            <person name="Submissions S."/>
        </authorList>
    </citation>
    <scope>NUCLEOTIDE SEQUENCE [LARGE SCALE GENOMIC DNA]</scope>
    <source>
        <strain evidence="4">CGMCC 4.578</strain>
    </source>
</reference>
<keyword evidence="4" id="KW-1185">Reference proteome</keyword>
<dbReference type="Pfam" id="PF01266">
    <property type="entry name" value="DAO"/>
    <property type="match status" value="1"/>
</dbReference>
<dbReference type="InterPro" id="IPR006076">
    <property type="entry name" value="FAD-dep_OxRdtase"/>
</dbReference>
<dbReference type="InterPro" id="IPR036188">
    <property type="entry name" value="FAD/NAD-bd_sf"/>
</dbReference>
<dbReference type="RefSeq" id="WP_170176276.1">
    <property type="nucleotide sequence ID" value="NZ_FOFT01000004.1"/>
</dbReference>
<dbReference type="Gene3D" id="3.50.50.60">
    <property type="entry name" value="FAD/NAD(P)-binding domain"/>
    <property type="match status" value="1"/>
</dbReference>
<dbReference type="Gene3D" id="3.30.9.10">
    <property type="entry name" value="D-Amino Acid Oxidase, subunit A, domain 2"/>
    <property type="match status" value="1"/>
</dbReference>
<dbReference type="PANTHER" id="PTHR13847:SF289">
    <property type="entry name" value="GLYCINE OXIDASE"/>
    <property type="match status" value="1"/>
</dbReference>
<dbReference type="GO" id="GO:0016491">
    <property type="term" value="F:oxidoreductase activity"/>
    <property type="evidence" value="ECO:0007669"/>
    <property type="project" value="UniProtKB-KW"/>
</dbReference>
<dbReference type="EMBL" id="FOFT01000004">
    <property type="protein sequence ID" value="SER21137.1"/>
    <property type="molecule type" value="Genomic_DNA"/>
</dbReference>
<name>A0A1H9MCG6_9PSEU</name>
<feature type="domain" description="FAD dependent oxidoreductase" evidence="2">
    <location>
        <begin position="15"/>
        <end position="382"/>
    </location>
</feature>
<gene>
    <name evidence="3" type="ORF">SAMN05216195_104310</name>
</gene>
<evidence type="ECO:0000313" key="4">
    <source>
        <dbReference type="Proteomes" id="UP000199028"/>
    </source>
</evidence>
<dbReference type="Proteomes" id="UP000199028">
    <property type="component" value="Unassembled WGS sequence"/>
</dbReference>
<dbReference type="AlphaFoldDB" id="A0A1H9MCG6"/>
<dbReference type="GO" id="GO:0005737">
    <property type="term" value="C:cytoplasm"/>
    <property type="evidence" value="ECO:0007669"/>
    <property type="project" value="TreeGrafter"/>
</dbReference>
<sequence length="490" mass="52760">MSTNETVNTGTRVFDVVVVGNGALGSSVALTLARRGQKVALLGQPHRPYAASTAAGAMLGCFGEVTTTLVASDEGRSKLELDIAATALWPEWSAELAAETDGVDVRTANGTVVMLNTIGVPGIDDANFEAIRAEMRRYDAPFEDVDPADVDWLDPHPSSRPLRAFYIPGEHAVDSHALLLQLQNAFLKAGGTVIPEFASRVEYASGKVEGVVLESGTRLSAPDVVLAAGAKSQDLLDTVPDVASRVPRLVSGYGVSVLVKTEDGTSPDSVIRTPNRAFACGLHVVPRSQGKVYVGATNIISPDPVDTPVMRDVLFLLDCVNKQVRRNLWDSGIDKIQVGNRPVALDGFPLLGEAELDGLWMMTGTYRDGLHLSPLLAGEMTARILGEKPAHDLDVFQPVRSPIQTATRQETVETAVTHMLATGYEYNWQVPVDWPVIIEKNLTASYQRWADELDPQFTPPPELLASSRIHPSLVKALRDYYAASRTASGS</sequence>
<proteinExistence type="predicted"/>
<dbReference type="PANTHER" id="PTHR13847">
    <property type="entry name" value="SARCOSINE DEHYDROGENASE-RELATED"/>
    <property type="match status" value="1"/>
</dbReference>
<evidence type="ECO:0000313" key="3">
    <source>
        <dbReference type="EMBL" id="SER21137.1"/>
    </source>
</evidence>
<dbReference type="SUPFAM" id="SSF51905">
    <property type="entry name" value="FAD/NAD(P)-binding domain"/>
    <property type="match status" value="1"/>
</dbReference>
<keyword evidence="1" id="KW-0560">Oxidoreductase</keyword>
<evidence type="ECO:0000259" key="2">
    <source>
        <dbReference type="Pfam" id="PF01266"/>
    </source>
</evidence>
<accession>A0A1H9MCG6</accession>